<evidence type="ECO:0000259" key="5">
    <source>
        <dbReference type="Pfam" id="PF04542"/>
    </source>
</evidence>
<dbReference type="InterPro" id="IPR039425">
    <property type="entry name" value="RNA_pol_sigma-70-like"/>
</dbReference>
<name>A0ABN2KZH0_9ACTN</name>
<reference evidence="7 8" key="1">
    <citation type="journal article" date="2019" name="Int. J. Syst. Evol. Microbiol.">
        <title>The Global Catalogue of Microorganisms (GCM) 10K type strain sequencing project: providing services to taxonomists for standard genome sequencing and annotation.</title>
        <authorList>
            <consortium name="The Broad Institute Genomics Platform"/>
            <consortium name="The Broad Institute Genome Sequencing Center for Infectious Disease"/>
            <person name="Wu L."/>
            <person name="Ma J."/>
        </authorList>
    </citation>
    <scope>NUCLEOTIDE SEQUENCE [LARGE SCALE GENOMIC DNA]</scope>
    <source>
        <strain evidence="7 8">JCM 13249</strain>
    </source>
</reference>
<dbReference type="InterPro" id="IPR014284">
    <property type="entry name" value="RNA_pol_sigma-70_dom"/>
</dbReference>
<evidence type="ECO:0000256" key="4">
    <source>
        <dbReference type="ARBA" id="ARBA00023163"/>
    </source>
</evidence>
<keyword evidence="2" id="KW-0805">Transcription regulation</keyword>
<feature type="domain" description="RNA polymerase sigma factor 70 region 4 type 2" evidence="6">
    <location>
        <begin position="149"/>
        <end position="200"/>
    </location>
</feature>
<keyword evidence="8" id="KW-1185">Reference proteome</keyword>
<organism evidence="7 8">
    <name type="scientific">Luedemannella helvata</name>
    <dbReference type="NCBI Taxonomy" id="349315"/>
    <lineage>
        <taxon>Bacteria</taxon>
        <taxon>Bacillati</taxon>
        <taxon>Actinomycetota</taxon>
        <taxon>Actinomycetes</taxon>
        <taxon>Micromonosporales</taxon>
        <taxon>Micromonosporaceae</taxon>
        <taxon>Luedemannella</taxon>
    </lineage>
</organism>
<dbReference type="InterPro" id="IPR007627">
    <property type="entry name" value="RNA_pol_sigma70_r2"/>
</dbReference>
<comment type="similarity">
    <text evidence="1">Belongs to the sigma-70 factor family. ECF subfamily.</text>
</comment>
<evidence type="ECO:0000256" key="3">
    <source>
        <dbReference type="ARBA" id="ARBA00023082"/>
    </source>
</evidence>
<dbReference type="Gene3D" id="1.10.10.10">
    <property type="entry name" value="Winged helix-like DNA-binding domain superfamily/Winged helix DNA-binding domain"/>
    <property type="match status" value="1"/>
</dbReference>
<evidence type="ECO:0000256" key="2">
    <source>
        <dbReference type="ARBA" id="ARBA00023015"/>
    </source>
</evidence>
<dbReference type="PANTHER" id="PTHR43133">
    <property type="entry name" value="RNA POLYMERASE ECF-TYPE SIGMA FACTO"/>
    <property type="match status" value="1"/>
</dbReference>
<keyword evidence="4" id="KW-0804">Transcription</keyword>
<comment type="caution">
    <text evidence="7">The sequence shown here is derived from an EMBL/GenBank/DDBJ whole genome shotgun (WGS) entry which is preliminary data.</text>
</comment>
<dbReference type="InterPro" id="IPR013249">
    <property type="entry name" value="RNA_pol_sigma70_r4_t2"/>
</dbReference>
<feature type="domain" description="RNA polymerase sigma-70 region 2" evidence="5">
    <location>
        <begin position="51"/>
        <end position="118"/>
    </location>
</feature>
<dbReference type="InterPro" id="IPR013324">
    <property type="entry name" value="RNA_pol_sigma_r3/r4-like"/>
</dbReference>
<accession>A0ABN2KZH0</accession>
<keyword evidence="3" id="KW-0731">Sigma factor</keyword>
<dbReference type="InterPro" id="IPR036388">
    <property type="entry name" value="WH-like_DNA-bd_sf"/>
</dbReference>
<dbReference type="Pfam" id="PF04542">
    <property type="entry name" value="Sigma70_r2"/>
    <property type="match status" value="1"/>
</dbReference>
<dbReference type="SUPFAM" id="SSF88946">
    <property type="entry name" value="Sigma2 domain of RNA polymerase sigma factors"/>
    <property type="match status" value="1"/>
</dbReference>
<gene>
    <name evidence="7" type="ORF">GCM10009681_47040</name>
</gene>
<evidence type="ECO:0000313" key="8">
    <source>
        <dbReference type="Proteomes" id="UP001500655"/>
    </source>
</evidence>
<protein>
    <submittedName>
        <fullName evidence="7">RNA polymerase sigma factor</fullName>
    </submittedName>
</protein>
<dbReference type="Pfam" id="PF08281">
    <property type="entry name" value="Sigma70_r4_2"/>
    <property type="match status" value="1"/>
</dbReference>
<evidence type="ECO:0000256" key="1">
    <source>
        <dbReference type="ARBA" id="ARBA00010641"/>
    </source>
</evidence>
<proteinExistence type="inferred from homology"/>
<dbReference type="NCBIfam" id="TIGR02937">
    <property type="entry name" value="sigma70-ECF"/>
    <property type="match status" value="1"/>
</dbReference>
<dbReference type="SUPFAM" id="SSF88659">
    <property type="entry name" value="Sigma3 and sigma4 domains of RNA polymerase sigma factors"/>
    <property type="match status" value="1"/>
</dbReference>
<sequence>MPGSGPVLNKRDFPWGGSSRMMAPVKAQPPADMSSAVARARHGDEEAFRILYRLLQPGLLRYLTGLVGVDAEDVAAEAWEQIARDIRSFQGDGDGFRRWAVTIARHRALDHLRRQRRRPSVAAPSETFADLPADEDTEARAVDALGTRAAIAMIATLPRDQAEAVLLRAVMGLDAATAGQILGKRPGAVRMAAHRGLQTLARRLLDQAPAATLAATPDPDGRLRA</sequence>
<dbReference type="Gene3D" id="1.10.1740.10">
    <property type="match status" value="1"/>
</dbReference>
<dbReference type="InterPro" id="IPR013325">
    <property type="entry name" value="RNA_pol_sigma_r2"/>
</dbReference>
<dbReference type="EMBL" id="BAAALS010000028">
    <property type="protein sequence ID" value="GAA1770239.1"/>
    <property type="molecule type" value="Genomic_DNA"/>
</dbReference>
<evidence type="ECO:0000313" key="7">
    <source>
        <dbReference type="EMBL" id="GAA1770239.1"/>
    </source>
</evidence>
<evidence type="ECO:0000259" key="6">
    <source>
        <dbReference type="Pfam" id="PF08281"/>
    </source>
</evidence>
<dbReference type="Proteomes" id="UP001500655">
    <property type="component" value="Unassembled WGS sequence"/>
</dbReference>
<dbReference type="PANTHER" id="PTHR43133:SF66">
    <property type="entry name" value="ECF RNA POLYMERASE SIGMA FACTOR SIGK"/>
    <property type="match status" value="1"/>
</dbReference>